<reference evidence="1" key="1">
    <citation type="submission" date="2016-04" db="EMBL/GenBank/DDBJ databases">
        <authorList>
            <person name="Evans L.H."/>
            <person name="Alamgir A."/>
            <person name="Owens N."/>
            <person name="Weber N.D."/>
            <person name="Virtaneva K."/>
            <person name="Barbian K."/>
            <person name="Babar A."/>
            <person name="Rosenke K."/>
        </authorList>
    </citation>
    <scope>NUCLEOTIDE SEQUENCE</scope>
    <source>
        <strain evidence="1">86</strain>
    </source>
</reference>
<gene>
    <name evidence="1" type="ORF">KL86CLO1_11530</name>
</gene>
<organism evidence="1">
    <name type="scientific">uncultured Eubacteriales bacterium</name>
    <dbReference type="NCBI Taxonomy" id="172733"/>
    <lineage>
        <taxon>Bacteria</taxon>
        <taxon>Bacillati</taxon>
        <taxon>Bacillota</taxon>
        <taxon>Clostridia</taxon>
        <taxon>Eubacteriales</taxon>
        <taxon>environmental samples</taxon>
    </lineage>
</organism>
<dbReference type="EMBL" id="FLUN01000001">
    <property type="protein sequence ID" value="SBW01694.1"/>
    <property type="molecule type" value="Genomic_DNA"/>
</dbReference>
<proteinExistence type="predicted"/>
<dbReference type="AlphaFoldDB" id="A0A212JQE3"/>
<sequence length="68" mass="7512">MCSIITTITMTTAGWVPGDCYCSIHGHGKVVHLKANTTNRGHLNEKSTSGLYCYFFSGFIRSILGCFY</sequence>
<protein>
    <submittedName>
        <fullName evidence="1">Uncharacterized protein</fullName>
    </submittedName>
</protein>
<evidence type="ECO:0000313" key="1">
    <source>
        <dbReference type="EMBL" id="SBW01694.1"/>
    </source>
</evidence>
<name>A0A212JQE3_9FIRM</name>
<accession>A0A212JQE3</accession>